<dbReference type="Proteomes" id="UP001061862">
    <property type="component" value="Chromosome"/>
</dbReference>
<keyword evidence="4" id="KW-1185">Reference proteome</keyword>
<gene>
    <name evidence="3" type="ORF">N8A98_09265</name>
</gene>
<comment type="similarity">
    <text evidence="1 2">Belongs to the UPF0102 family.</text>
</comment>
<evidence type="ECO:0000256" key="2">
    <source>
        <dbReference type="HAMAP-Rule" id="MF_00048"/>
    </source>
</evidence>
<evidence type="ECO:0000256" key="1">
    <source>
        <dbReference type="ARBA" id="ARBA00006738"/>
    </source>
</evidence>
<dbReference type="InterPro" id="IPR011856">
    <property type="entry name" value="tRNA_endonuc-like_dom_sf"/>
</dbReference>
<protein>
    <recommendedName>
        <fullName evidence="2">UPF0102 protein N8A98_09265</fullName>
    </recommendedName>
</protein>
<dbReference type="Pfam" id="PF02021">
    <property type="entry name" value="UPF0102"/>
    <property type="match status" value="1"/>
</dbReference>
<dbReference type="EMBL" id="CP104965">
    <property type="protein sequence ID" value="UXN71344.1"/>
    <property type="molecule type" value="Genomic_DNA"/>
</dbReference>
<dbReference type="PANTHER" id="PTHR34039">
    <property type="entry name" value="UPF0102 PROTEIN YRAN"/>
    <property type="match status" value="1"/>
</dbReference>
<evidence type="ECO:0000313" key="3">
    <source>
        <dbReference type="EMBL" id="UXN71344.1"/>
    </source>
</evidence>
<reference evidence="3 4" key="1">
    <citation type="submission" date="2022-09" db="EMBL/GenBank/DDBJ databases">
        <title>Interaction between co-microsymbionts with complementary sets of symbiotic genes in legume-rhizobium systems.</title>
        <authorList>
            <person name="Safronova V."/>
            <person name="Sazanova A."/>
            <person name="Afonin A."/>
            <person name="Chirak E."/>
        </authorList>
    </citation>
    <scope>NUCLEOTIDE SEQUENCE [LARGE SCALE GENOMIC DNA]</scope>
    <source>
        <strain evidence="3 4">A18/4-1</strain>
    </source>
</reference>
<dbReference type="RefSeq" id="WP_262170851.1">
    <property type="nucleotide sequence ID" value="NZ_CP104965.1"/>
</dbReference>
<dbReference type="Gene3D" id="3.40.1350.10">
    <property type="match status" value="1"/>
</dbReference>
<organism evidence="3 4">
    <name type="scientific">Devosia neptuniae</name>
    <dbReference type="NCBI Taxonomy" id="191302"/>
    <lineage>
        <taxon>Bacteria</taxon>
        <taxon>Pseudomonadati</taxon>
        <taxon>Pseudomonadota</taxon>
        <taxon>Alphaproteobacteria</taxon>
        <taxon>Hyphomicrobiales</taxon>
        <taxon>Devosiaceae</taxon>
        <taxon>Devosia</taxon>
    </lineage>
</organism>
<dbReference type="HAMAP" id="MF_00048">
    <property type="entry name" value="UPF0102"/>
    <property type="match status" value="1"/>
</dbReference>
<dbReference type="SUPFAM" id="SSF52980">
    <property type="entry name" value="Restriction endonuclease-like"/>
    <property type="match status" value="1"/>
</dbReference>
<proteinExistence type="inferred from homology"/>
<sequence>MPPSPSKPKSKARLQAHLGGHRGEALAAFFLRLKLYRIVEVRYKTPLGEIDLIAERFGVTVFVEVKTRNKASAHAEALAAVNQSRIVRAAEYWLSRHPAKAHTDLRFDIIFLAPRTWPRHLVNAFDAS</sequence>
<evidence type="ECO:0000313" key="4">
    <source>
        <dbReference type="Proteomes" id="UP001061862"/>
    </source>
</evidence>
<dbReference type="PANTHER" id="PTHR34039:SF1">
    <property type="entry name" value="UPF0102 PROTEIN YRAN"/>
    <property type="match status" value="1"/>
</dbReference>
<dbReference type="InterPro" id="IPR003509">
    <property type="entry name" value="UPF0102_YraN-like"/>
</dbReference>
<dbReference type="InterPro" id="IPR011335">
    <property type="entry name" value="Restrct_endonuc-II-like"/>
</dbReference>
<accession>A0ABY6CGI2</accession>
<dbReference type="NCBIfam" id="NF009151">
    <property type="entry name" value="PRK12497.1-5"/>
    <property type="match status" value="1"/>
</dbReference>
<name>A0ABY6CGI2_9HYPH</name>